<keyword evidence="1" id="KW-0812">Transmembrane</keyword>
<protein>
    <submittedName>
        <fullName evidence="2">Uncharacterized protein</fullName>
    </submittedName>
</protein>
<keyword evidence="1" id="KW-1133">Transmembrane helix</keyword>
<accession>A0AAV2Q0V7</accession>
<evidence type="ECO:0000313" key="2">
    <source>
        <dbReference type="EMBL" id="CAL4066583.1"/>
    </source>
</evidence>
<proteinExistence type="predicted"/>
<dbReference type="Proteomes" id="UP001497623">
    <property type="component" value="Unassembled WGS sequence"/>
</dbReference>
<keyword evidence="3" id="KW-1185">Reference proteome</keyword>
<keyword evidence="1" id="KW-0472">Membrane</keyword>
<gene>
    <name evidence="2" type="ORF">MNOR_LOCUS5830</name>
</gene>
<sequence length="119" mass="13226">MVPQITTMSNLCKFSLNFAFFLELCFVISGGLLVLLVLRYQVIHVGLSFSEFHLVHTLTSIPMQESLSPEHSSELLADTLENLLDSCGVTNEGRGHLKTTGRNVTDSSLDIVRDPFNKE</sequence>
<dbReference type="EMBL" id="CAXKWB010002312">
    <property type="protein sequence ID" value="CAL4066583.1"/>
    <property type="molecule type" value="Genomic_DNA"/>
</dbReference>
<evidence type="ECO:0000256" key="1">
    <source>
        <dbReference type="SAM" id="Phobius"/>
    </source>
</evidence>
<name>A0AAV2Q0V7_MEGNR</name>
<feature type="transmembrane region" description="Helical" evidence="1">
    <location>
        <begin position="18"/>
        <end position="38"/>
    </location>
</feature>
<dbReference type="AlphaFoldDB" id="A0AAV2Q0V7"/>
<reference evidence="2 3" key="1">
    <citation type="submission" date="2024-05" db="EMBL/GenBank/DDBJ databases">
        <authorList>
            <person name="Wallberg A."/>
        </authorList>
    </citation>
    <scope>NUCLEOTIDE SEQUENCE [LARGE SCALE GENOMIC DNA]</scope>
</reference>
<organism evidence="2 3">
    <name type="scientific">Meganyctiphanes norvegica</name>
    <name type="common">Northern krill</name>
    <name type="synonym">Thysanopoda norvegica</name>
    <dbReference type="NCBI Taxonomy" id="48144"/>
    <lineage>
        <taxon>Eukaryota</taxon>
        <taxon>Metazoa</taxon>
        <taxon>Ecdysozoa</taxon>
        <taxon>Arthropoda</taxon>
        <taxon>Crustacea</taxon>
        <taxon>Multicrustacea</taxon>
        <taxon>Malacostraca</taxon>
        <taxon>Eumalacostraca</taxon>
        <taxon>Eucarida</taxon>
        <taxon>Euphausiacea</taxon>
        <taxon>Euphausiidae</taxon>
        <taxon>Meganyctiphanes</taxon>
    </lineage>
</organism>
<evidence type="ECO:0000313" key="3">
    <source>
        <dbReference type="Proteomes" id="UP001497623"/>
    </source>
</evidence>
<comment type="caution">
    <text evidence="2">The sequence shown here is derived from an EMBL/GenBank/DDBJ whole genome shotgun (WGS) entry which is preliminary data.</text>
</comment>